<dbReference type="RefSeq" id="WP_259859249.1">
    <property type="nucleotide sequence ID" value="NZ_BAAAST010000002.1"/>
</dbReference>
<sequence length="273" mass="29172">MPKIDSGLAATRRALIPLLVCALVLVTGPSTSFRDAAAPLHVSRSATARGWLPVIPAPPTGEITEAAQESGRCADPTGTWLGMRWRNELRWRVNERTIPAYLGDRTAVVDTLRSAATTVDTGRNDCGLPENLGIQESYAGKTDHRAGVTADGGCGERDGHNAVSFGRLNQGLLAVTCIWWYGGKENGRSVEADILIDDTEGLFFLSTPPGCGSRWDLEGTITHEFGHAFGLGHVAFAEHGSLTMTDGLPDCSTAYRGLGLGDYLTLKQQYGTN</sequence>
<dbReference type="Proteomes" id="UP001059617">
    <property type="component" value="Chromosome"/>
</dbReference>
<keyword evidence="2" id="KW-1185">Reference proteome</keyword>
<name>A0ABY5VWQ7_9ACTN</name>
<dbReference type="Gene3D" id="3.40.390.10">
    <property type="entry name" value="Collagenase (Catalytic Domain)"/>
    <property type="match status" value="1"/>
</dbReference>
<accession>A0ABY5VWQ7</accession>
<evidence type="ECO:0000313" key="1">
    <source>
        <dbReference type="EMBL" id="UWP81484.1"/>
    </source>
</evidence>
<dbReference type="EMBL" id="CP073720">
    <property type="protein sequence ID" value="UWP81484.1"/>
    <property type="molecule type" value="Genomic_DNA"/>
</dbReference>
<evidence type="ECO:0008006" key="3">
    <source>
        <dbReference type="Google" id="ProtNLM"/>
    </source>
</evidence>
<reference evidence="1" key="1">
    <citation type="submission" date="2021-04" db="EMBL/GenBank/DDBJ databases">
        <authorList>
            <person name="Hartkoorn R.C."/>
            <person name="Beaudoing E."/>
            <person name="Hot D."/>
        </authorList>
    </citation>
    <scope>NUCLEOTIDE SEQUENCE</scope>
    <source>
        <strain evidence="1">NRRL B-16292</strain>
    </source>
</reference>
<evidence type="ECO:0000313" key="2">
    <source>
        <dbReference type="Proteomes" id="UP001059617"/>
    </source>
</evidence>
<organism evidence="1 2">
    <name type="scientific">Dactylosporangium fulvum</name>
    <dbReference type="NCBI Taxonomy" id="53359"/>
    <lineage>
        <taxon>Bacteria</taxon>
        <taxon>Bacillati</taxon>
        <taxon>Actinomycetota</taxon>
        <taxon>Actinomycetes</taxon>
        <taxon>Micromonosporales</taxon>
        <taxon>Micromonosporaceae</taxon>
        <taxon>Dactylosporangium</taxon>
    </lineage>
</organism>
<dbReference type="SUPFAM" id="SSF55486">
    <property type="entry name" value="Metalloproteases ('zincins'), catalytic domain"/>
    <property type="match status" value="1"/>
</dbReference>
<reference evidence="1" key="2">
    <citation type="submission" date="2022-09" db="EMBL/GenBank/DDBJ databases">
        <title>Biosynthetic gene clusters of Dactylosporangioum fulvum.</title>
        <authorList>
            <person name="Caradec T."/>
        </authorList>
    </citation>
    <scope>NUCLEOTIDE SEQUENCE</scope>
    <source>
        <strain evidence="1">NRRL B-16292</strain>
    </source>
</reference>
<dbReference type="InterPro" id="IPR024079">
    <property type="entry name" value="MetalloPept_cat_dom_sf"/>
</dbReference>
<protein>
    <recommendedName>
        <fullName evidence="3">Peptidase M10 metallopeptidase domain-containing protein</fullName>
    </recommendedName>
</protein>
<proteinExistence type="predicted"/>
<gene>
    <name evidence="1" type="ORF">Dfulv_41260</name>
</gene>